<dbReference type="InterPro" id="IPR026877">
    <property type="entry name" value="DXPR_C"/>
</dbReference>
<feature type="domain" description="DXP reductoisomerase C-terminal" evidence="1">
    <location>
        <begin position="29"/>
        <end position="151"/>
    </location>
</feature>
<dbReference type="PANTHER" id="PTHR30525:SF0">
    <property type="entry name" value="1-DEOXY-D-XYLULOSE 5-PHOSPHATE REDUCTOISOMERASE, CHLOROPLASTIC"/>
    <property type="match status" value="1"/>
</dbReference>
<keyword evidence="3" id="KW-1185">Reference proteome</keyword>
<dbReference type="SUPFAM" id="SSF55347">
    <property type="entry name" value="Glyceraldehyde-3-phosphate dehydrogenase-like, C-terminal domain"/>
    <property type="match status" value="1"/>
</dbReference>
<dbReference type="Gene3D" id="1.10.1740.10">
    <property type="match status" value="1"/>
</dbReference>
<dbReference type="EMBL" id="BRYB01003934">
    <property type="protein sequence ID" value="GMI22932.1"/>
    <property type="molecule type" value="Genomic_DNA"/>
</dbReference>
<feature type="non-terminal residue" evidence="2">
    <location>
        <position position="1"/>
    </location>
</feature>
<dbReference type="InterPro" id="IPR003821">
    <property type="entry name" value="DXP_reductoisomerase"/>
</dbReference>
<dbReference type="SUPFAM" id="SSF69055">
    <property type="entry name" value="1-deoxy-D-xylulose-5-phosphate reductoisomerase, C-terminal domain"/>
    <property type="match status" value="1"/>
</dbReference>
<evidence type="ECO:0000259" key="1">
    <source>
        <dbReference type="Pfam" id="PF13288"/>
    </source>
</evidence>
<protein>
    <recommendedName>
        <fullName evidence="1">DXP reductoisomerase C-terminal domain-containing protein</fullName>
    </recommendedName>
</protein>
<gene>
    <name evidence="2" type="ORF">TeGR_g13224</name>
</gene>
<evidence type="ECO:0000313" key="2">
    <source>
        <dbReference type="EMBL" id="GMI22932.1"/>
    </source>
</evidence>
<name>A0ABQ6MAW0_9STRA</name>
<accession>A0ABQ6MAW0</accession>
<organism evidence="2 3">
    <name type="scientific">Tetraparma gracilis</name>
    <dbReference type="NCBI Taxonomy" id="2962635"/>
    <lineage>
        <taxon>Eukaryota</taxon>
        <taxon>Sar</taxon>
        <taxon>Stramenopiles</taxon>
        <taxon>Ochrophyta</taxon>
        <taxon>Bolidophyceae</taxon>
        <taxon>Parmales</taxon>
        <taxon>Triparmaceae</taxon>
        <taxon>Tetraparma</taxon>
    </lineage>
</organism>
<sequence>YEAIDIVIHPQSIVHSMIETADTSCIAQLGWADMRLPLLYSVSWPHRLPMEYKPLNLAEVGSLTFQEPDRDKYPCIGLAYEAGKMGGTMTAVLNAANEAANELFREDRGLGLMDIPRLIENAMDKSREAGVYKTEDVTLDDILNADQWARDKVGSITSDMVPGKKLVFV</sequence>
<dbReference type="Proteomes" id="UP001165060">
    <property type="component" value="Unassembled WGS sequence"/>
</dbReference>
<reference evidence="2 3" key="1">
    <citation type="journal article" date="2023" name="Commun. Biol.">
        <title>Genome analysis of Parmales, the sister group of diatoms, reveals the evolutionary specialization of diatoms from phago-mixotrophs to photoautotrophs.</title>
        <authorList>
            <person name="Ban H."/>
            <person name="Sato S."/>
            <person name="Yoshikawa S."/>
            <person name="Yamada K."/>
            <person name="Nakamura Y."/>
            <person name="Ichinomiya M."/>
            <person name="Sato N."/>
            <person name="Blanc-Mathieu R."/>
            <person name="Endo H."/>
            <person name="Kuwata A."/>
            <person name="Ogata H."/>
        </authorList>
    </citation>
    <scope>NUCLEOTIDE SEQUENCE [LARGE SCALE GENOMIC DNA]</scope>
</reference>
<evidence type="ECO:0000313" key="3">
    <source>
        <dbReference type="Proteomes" id="UP001165060"/>
    </source>
</evidence>
<proteinExistence type="predicted"/>
<dbReference type="Pfam" id="PF13288">
    <property type="entry name" value="DXPR_C"/>
    <property type="match status" value="1"/>
</dbReference>
<dbReference type="InterPro" id="IPR036169">
    <property type="entry name" value="DXPR_C_sf"/>
</dbReference>
<dbReference type="PANTHER" id="PTHR30525">
    <property type="entry name" value="1-DEOXY-D-XYLULOSE 5-PHOSPHATE REDUCTOISOMERASE"/>
    <property type="match status" value="1"/>
</dbReference>
<comment type="caution">
    <text evidence="2">The sequence shown here is derived from an EMBL/GenBank/DDBJ whole genome shotgun (WGS) entry which is preliminary data.</text>
</comment>